<reference evidence="4 5" key="1">
    <citation type="submission" date="2024-04" db="EMBL/GenBank/DDBJ databases">
        <title>Tritrichomonas musculus Genome.</title>
        <authorList>
            <person name="Alves-Ferreira E."/>
            <person name="Grigg M."/>
            <person name="Lorenzi H."/>
            <person name="Galac M."/>
        </authorList>
    </citation>
    <scope>NUCLEOTIDE SEQUENCE [LARGE SCALE GENOMIC DNA]</scope>
    <source>
        <strain evidence="4 5">EAF2021</strain>
    </source>
</reference>
<dbReference type="SUPFAM" id="SSF51735">
    <property type="entry name" value="NAD(P)-binding Rossmann-fold domains"/>
    <property type="match status" value="1"/>
</dbReference>
<dbReference type="InterPro" id="IPR036291">
    <property type="entry name" value="NAD(P)-bd_dom_sf"/>
</dbReference>
<comment type="caution">
    <text evidence="4">The sequence shown here is derived from an EMBL/GenBank/DDBJ whole genome shotgun (WGS) entry which is preliminary data.</text>
</comment>
<dbReference type="Proteomes" id="UP001470230">
    <property type="component" value="Unassembled WGS sequence"/>
</dbReference>
<dbReference type="InterPro" id="IPR050463">
    <property type="entry name" value="Gfo/Idh/MocA_oxidrdct_glycsds"/>
</dbReference>
<dbReference type="InterPro" id="IPR000683">
    <property type="entry name" value="Gfo/Idh/MocA-like_OxRdtase_N"/>
</dbReference>
<evidence type="ECO:0000313" key="4">
    <source>
        <dbReference type="EMBL" id="KAK8891397.1"/>
    </source>
</evidence>
<dbReference type="PANTHER" id="PTHR43818:SF11">
    <property type="entry name" value="BCDNA.GH03377"/>
    <property type="match status" value="1"/>
</dbReference>
<dbReference type="PANTHER" id="PTHR43818">
    <property type="entry name" value="BCDNA.GH03377"/>
    <property type="match status" value="1"/>
</dbReference>
<evidence type="ECO:0000259" key="2">
    <source>
        <dbReference type="Pfam" id="PF01408"/>
    </source>
</evidence>
<evidence type="ECO:0000259" key="3">
    <source>
        <dbReference type="Pfam" id="PF02894"/>
    </source>
</evidence>
<dbReference type="Pfam" id="PF02894">
    <property type="entry name" value="GFO_IDH_MocA_C"/>
    <property type="match status" value="1"/>
</dbReference>
<gene>
    <name evidence="4" type="ORF">M9Y10_028605</name>
</gene>
<dbReference type="EMBL" id="JAPFFF010000004">
    <property type="protein sequence ID" value="KAK8891397.1"/>
    <property type="molecule type" value="Genomic_DNA"/>
</dbReference>
<proteinExistence type="predicted"/>
<evidence type="ECO:0000256" key="1">
    <source>
        <dbReference type="ARBA" id="ARBA00023002"/>
    </source>
</evidence>
<evidence type="ECO:0000313" key="5">
    <source>
        <dbReference type="Proteomes" id="UP001470230"/>
    </source>
</evidence>
<dbReference type="InterPro" id="IPR004104">
    <property type="entry name" value="Gfo/Idh/MocA-like_OxRdtase_C"/>
</dbReference>
<organism evidence="4 5">
    <name type="scientific">Tritrichomonas musculus</name>
    <dbReference type="NCBI Taxonomy" id="1915356"/>
    <lineage>
        <taxon>Eukaryota</taxon>
        <taxon>Metamonada</taxon>
        <taxon>Parabasalia</taxon>
        <taxon>Tritrichomonadida</taxon>
        <taxon>Tritrichomonadidae</taxon>
        <taxon>Tritrichomonas</taxon>
    </lineage>
</organism>
<keyword evidence="5" id="KW-1185">Reference proteome</keyword>
<feature type="domain" description="Gfo/Idh/MocA-like oxidoreductase N-terminal" evidence="2">
    <location>
        <begin position="4"/>
        <end position="129"/>
    </location>
</feature>
<dbReference type="SUPFAM" id="SSF55347">
    <property type="entry name" value="Glyceraldehyde-3-phosphate dehydrogenase-like, C-terminal domain"/>
    <property type="match status" value="1"/>
</dbReference>
<sequence length="358" mass="39227">MSIVRYAIIGFGGISQDRIAPEGFALDKKRFSPHKNAVLVAATSHSPSRQQIVEKLGLKWYPSVESLLSASDIDAIFIGTNNATHYDIAKQCLNAGKHVILEKPMTISVPEAEELVKLAASKNLSLAIDHMMIYNAYNIKAAELVKNGSLGHVNDSCFHMEFGLAVDSKTVNEWRCASADDCGGPIGDLASHCMYTAEFVLDSQITELACVYYPKTTKSAVEDGAYIKYTLENGKTGSVKVAFNEPRGCFDAIISNMGYEIYGDKAVLRTYGTLFQLSGHPDEPQKLRLEIEHFDKKKDNIEHVQPGTIQNIYAAVIVRHADSVINNKRLDGSDGLHSMKLIEACRKSAANGGQIVKI</sequence>
<protein>
    <recommendedName>
        <fullName evidence="6">Oxidoreductase</fullName>
    </recommendedName>
</protein>
<dbReference type="Gene3D" id="3.30.360.10">
    <property type="entry name" value="Dihydrodipicolinate Reductase, domain 2"/>
    <property type="match status" value="1"/>
</dbReference>
<feature type="domain" description="Gfo/Idh/MocA-like oxidoreductase C-terminal" evidence="3">
    <location>
        <begin position="143"/>
        <end position="355"/>
    </location>
</feature>
<name>A0ABR2KJV5_9EUKA</name>
<keyword evidence="1" id="KW-0560">Oxidoreductase</keyword>
<accession>A0ABR2KJV5</accession>
<dbReference type="Pfam" id="PF01408">
    <property type="entry name" value="GFO_IDH_MocA"/>
    <property type="match status" value="1"/>
</dbReference>
<dbReference type="Gene3D" id="3.40.50.720">
    <property type="entry name" value="NAD(P)-binding Rossmann-like Domain"/>
    <property type="match status" value="1"/>
</dbReference>
<evidence type="ECO:0008006" key="6">
    <source>
        <dbReference type="Google" id="ProtNLM"/>
    </source>
</evidence>